<protein>
    <submittedName>
        <fullName evidence="3">Transposase (22)</fullName>
    </submittedName>
</protein>
<evidence type="ECO:0000313" key="3">
    <source>
        <dbReference type="EMBL" id="EIJ78327.1"/>
    </source>
</evidence>
<dbReference type="EMBL" id="AFEU01000003">
    <property type="protein sequence ID" value="EIJ78327.1"/>
    <property type="molecule type" value="Genomic_DNA"/>
</dbReference>
<accession>I3DVQ6</accession>
<dbReference type="PANTHER" id="PTHR35004:SF6">
    <property type="entry name" value="TRANSPOSASE"/>
    <property type="match status" value="1"/>
</dbReference>
<dbReference type="PANTHER" id="PTHR35004">
    <property type="entry name" value="TRANSPOSASE RV3428C-RELATED"/>
    <property type="match status" value="1"/>
</dbReference>
<dbReference type="AlphaFoldDB" id="I3DVQ6"/>
<evidence type="ECO:0000259" key="2">
    <source>
        <dbReference type="PROSITE" id="PS50994"/>
    </source>
</evidence>
<evidence type="ECO:0000313" key="4">
    <source>
        <dbReference type="Proteomes" id="UP000010523"/>
    </source>
</evidence>
<feature type="domain" description="Integrase catalytic" evidence="2">
    <location>
        <begin position="77"/>
        <end position="253"/>
    </location>
</feature>
<feature type="region of interest" description="Disordered" evidence="1">
    <location>
        <begin position="431"/>
        <end position="453"/>
    </location>
</feature>
<dbReference type="Gene3D" id="3.30.420.10">
    <property type="entry name" value="Ribonuclease H-like superfamily/Ribonuclease H"/>
    <property type="match status" value="1"/>
</dbReference>
<gene>
    <name evidence="3" type="ORF">PB1_12224</name>
</gene>
<dbReference type="Proteomes" id="UP000010523">
    <property type="component" value="Unassembled WGS sequence"/>
</dbReference>
<dbReference type="GO" id="GO:0015074">
    <property type="term" value="P:DNA integration"/>
    <property type="evidence" value="ECO:0007669"/>
    <property type="project" value="InterPro"/>
</dbReference>
<dbReference type="eggNOG" id="COG4584">
    <property type="taxonomic scope" value="Bacteria"/>
</dbReference>
<name>I3DVQ6_BACMT</name>
<dbReference type="InterPro" id="IPR001584">
    <property type="entry name" value="Integrase_cat-core"/>
</dbReference>
<reference evidence="3 4" key="1">
    <citation type="journal article" date="2012" name="Appl. Environ. Microbiol.">
        <title>Genome Sequence of Thermotolerant Bacillus methanolicus: Features and Regulation Related to Methylotrophy and Production of L-Lysine and L-Glutamate from Methanol.</title>
        <authorList>
            <person name="Heggeset T.M."/>
            <person name="Krog A."/>
            <person name="Balzer S."/>
            <person name="Wentzel A."/>
            <person name="Ellingsen T.E."/>
            <person name="Brautaset T."/>
        </authorList>
    </citation>
    <scope>NUCLEOTIDE SEQUENCE [LARGE SCALE GENOMIC DNA]</scope>
    <source>
        <strain evidence="3 4">PB1</strain>
    </source>
</reference>
<dbReference type="STRING" id="997296.PB1_12224"/>
<dbReference type="SUPFAM" id="SSF53098">
    <property type="entry name" value="Ribonuclease H-like"/>
    <property type="match status" value="1"/>
</dbReference>
<dbReference type="PATRIC" id="fig|997296.3.peg.2578"/>
<proteinExistence type="predicted"/>
<comment type="caution">
    <text evidence="3">The sequence shown here is derived from an EMBL/GenBank/DDBJ whole genome shotgun (WGS) entry which is preliminary data.</text>
</comment>
<sequence length="470" mass="54816">MDFIFRKQKQEARSLSDRIISWLKEHPDLSSAQVEDWLKERFPTLDVAGSTVRAYVSEIRDIYHIPKVVRIRTHEAVEELPMGQQVQVDWGETTVKNPENKEVKLYFITFVLSHSRYKYVEWLDRPFTTKDTIRCHEKAVQFFGGIPEEIVYDQDHLITVSENAGDIILTGEFQAYKQERGFRIYLCRKADPQSKGKVENVVKYVKMNFAKNRVFLNLETWNEKCLAWLKRTGNYNVHHTTKKRPVEVHALEKQHLKPVSTLLSFESNLGSSITRTVHKDKVIKYKSNRYSLPIGTYRPRGDNTVYIEIQGEELIIRTEPQGEVLAKHLLCHGKGELIKNRQHTRDRSKGIQAYKETIIRQFKDQEKAEHFIHEVGCRYPRYIRDQLQVIQYAISHFRSEIEEALAVCIKDQLWSANDLRDIAQHLTRLKQAKNPNPPSIQESRNDNPALKASAATREMDDYIKILGGVS</sequence>
<dbReference type="InterPro" id="IPR012337">
    <property type="entry name" value="RNaseH-like_sf"/>
</dbReference>
<dbReference type="Pfam" id="PF00665">
    <property type="entry name" value="rve"/>
    <property type="match status" value="1"/>
</dbReference>
<evidence type="ECO:0000256" key="1">
    <source>
        <dbReference type="SAM" id="MobiDB-lite"/>
    </source>
</evidence>
<keyword evidence="4" id="KW-1185">Reference proteome</keyword>
<dbReference type="InterPro" id="IPR036397">
    <property type="entry name" value="RNaseH_sf"/>
</dbReference>
<dbReference type="PROSITE" id="PS50994">
    <property type="entry name" value="INTEGRASE"/>
    <property type="match status" value="1"/>
</dbReference>
<dbReference type="GO" id="GO:0003676">
    <property type="term" value="F:nucleic acid binding"/>
    <property type="evidence" value="ECO:0007669"/>
    <property type="project" value="InterPro"/>
</dbReference>
<organism evidence="3 4">
    <name type="scientific">Bacillus methanolicus PB1</name>
    <dbReference type="NCBI Taxonomy" id="997296"/>
    <lineage>
        <taxon>Bacteria</taxon>
        <taxon>Bacillati</taxon>
        <taxon>Bacillota</taxon>
        <taxon>Bacilli</taxon>
        <taxon>Bacillales</taxon>
        <taxon>Bacillaceae</taxon>
        <taxon>Bacillus</taxon>
    </lineage>
</organism>